<accession>A0ABT5X8Q2</accession>
<reference evidence="1 2" key="1">
    <citation type="submission" date="2023-03" db="EMBL/GenBank/DDBJ databases">
        <title>WGS of Methanotrichaceae archaeon Mx.</title>
        <authorList>
            <person name="Sorokin D.Y."/>
            <person name="Merkel A.Y."/>
        </authorList>
    </citation>
    <scope>NUCLEOTIDE SEQUENCE [LARGE SCALE GENOMIC DNA]</scope>
    <source>
        <strain evidence="1 2">Mx</strain>
    </source>
</reference>
<sequence>MADKVVGITKERLASRPLFVTDGLKQYTKSLLKHYGKLGLKYAQVIKFRQGRRLTKVVKKVIFGDGIDLWKISTSLIERLNLTLRQDNNRIHWSSVKEWFK</sequence>
<evidence type="ECO:0000313" key="1">
    <source>
        <dbReference type="EMBL" id="MDF0591053.1"/>
    </source>
</evidence>
<comment type="caution">
    <text evidence="1">The sequence shown here is derived from an EMBL/GenBank/DDBJ whole genome shotgun (WGS) entry which is preliminary data.</text>
</comment>
<organism evidence="1 2">
    <name type="scientific">Candidatus Methanocrinis natronophilus</name>
    <dbReference type="NCBI Taxonomy" id="3033396"/>
    <lineage>
        <taxon>Archaea</taxon>
        <taxon>Methanobacteriati</taxon>
        <taxon>Methanobacteriota</taxon>
        <taxon>Stenosarchaea group</taxon>
        <taxon>Methanomicrobia</taxon>
        <taxon>Methanotrichales</taxon>
        <taxon>Methanotrichaceae</taxon>
        <taxon>Methanocrinis</taxon>
    </lineage>
</organism>
<keyword evidence="2" id="KW-1185">Reference proteome</keyword>
<proteinExistence type="predicted"/>
<protein>
    <submittedName>
        <fullName evidence="1">Uncharacterized protein</fullName>
    </submittedName>
</protein>
<dbReference type="RefSeq" id="WP_316966796.1">
    <property type="nucleotide sequence ID" value="NZ_JARFPK010000025.1"/>
</dbReference>
<evidence type="ECO:0000313" key="2">
    <source>
        <dbReference type="Proteomes" id="UP001220010"/>
    </source>
</evidence>
<gene>
    <name evidence="1" type="ORF">P0O15_07715</name>
</gene>
<dbReference type="Proteomes" id="UP001220010">
    <property type="component" value="Unassembled WGS sequence"/>
</dbReference>
<name>A0ABT5X8Q2_9EURY</name>
<dbReference type="EMBL" id="JARFPK010000025">
    <property type="protein sequence ID" value="MDF0591053.1"/>
    <property type="molecule type" value="Genomic_DNA"/>
</dbReference>